<dbReference type="GO" id="GO:0009055">
    <property type="term" value="F:electron transfer activity"/>
    <property type="evidence" value="ECO:0007669"/>
    <property type="project" value="InterPro"/>
</dbReference>
<keyword evidence="4" id="KW-0677">Repeat</keyword>
<dbReference type="PROSITE" id="PS51656">
    <property type="entry name" value="4FE4S"/>
    <property type="match status" value="1"/>
</dbReference>
<dbReference type="HAMAP" id="MF_00463">
    <property type="entry name" value="RsxB_RnfB"/>
    <property type="match status" value="1"/>
</dbReference>
<dbReference type="Pfam" id="PF00037">
    <property type="entry name" value="Fer4"/>
    <property type="match status" value="1"/>
</dbReference>
<evidence type="ECO:0000256" key="7">
    <source>
        <dbReference type="ARBA" id="ARBA00023004"/>
    </source>
</evidence>
<dbReference type="GO" id="GO:0051539">
    <property type="term" value="F:4 iron, 4 sulfur cluster binding"/>
    <property type="evidence" value="ECO:0007669"/>
    <property type="project" value="UniProtKB-KW"/>
</dbReference>
<name>A0A0F9HL11_9ZZZZ</name>
<evidence type="ECO:0000256" key="10">
    <source>
        <dbReference type="SAM" id="Phobius"/>
    </source>
</evidence>
<feature type="domain" description="4Fe-4S ferredoxin-type" evidence="11">
    <location>
        <begin position="239"/>
        <end position="266"/>
    </location>
</feature>
<dbReference type="Pfam" id="PF12838">
    <property type="entry name" value="Fer4_7"/>
    <property type="match status" value="1"/>
</dbReference>
<protein>
    <submittedName>
        <fullName evidence="13">Uncharacterized protein</fullName>
    </submittedName>
</protein>
<dbReference type="CDD" id="cd10549">
    <property type="entry name" value="MtMvhB_like"/>
    <property type="match status" value="1"/>
</dbReference>
<evidence type="ECO:0000259" key="11">
    <source>
        <dbReference type="PROSITE" id="PS51379"/>
    </source>
</evidence>
<dbReference type="Pfam" id="PF04060">
    <property type="entry name" value="FeS"/>
    <property type="match status" value="1"/>
</dbReference>
<keyword evidence="9 10" id="KW-0472">Membrane</keyword>
<dbReference type="InterPro" id="IPR050395">
    <property type="entry name" value="4Fe4S_Ferredoxin_RnfB"/>
</dbReference>
<feature type="domain" description="4Fe-4S" evidence="12">
    <location>
        <begin position="32"/>
        <end position="91"/>
    </location>
</feature>
<evidence type="ECO:0000256" key="8">
    <source>
        <dbReference type="ARBA" id="ARBA00023014"/>
    </source>
</evidence>
<dbReference type="PROSITE" id="PS00198">
    <property type="entry name" value="4FE4S_FER_1"/>
    <property type="match status" value="3"/>
</dbReference>
<feature type="domain" description="4Fe-4S ferredoxin-type" evidence="11">
    <location>
        <begin position="161"/>
        <end position="190"/>
    </location>
</feature>
<keyword evidence="2" id="KW-0004">4Fe-4S</keyword>
<dbReference type="PANTHER" id="PTHR43560:SF1">
    <property type="entry name" value="ION-TRANSLOCATING OXIDOREDUCTASE COMPLEX SUBUNIT B"/>
    <property type="match status" value="1"/>
</dbReference>
<evidence type="ECO:0000256" key="6">
    <source>
        <dbReference type="ARBA" id="ARBA00022982"/>
    </source>
</evidence>
<keyword evidence="8" id="KW-0411">Iron-sulfur</keyword>
<keyword evidence="10" id="KW-0812">Transmembrane</keyword>
<keyword evidence="5" id="KW-1278">Translocase</keyword>
<dbReference type="InterPro" id="IPR010207">
    <property type="entry name" value="Elect_transpt_cplx_RnfB/RsxB"/>
</dbReference>
<dbReference type="InterPro" id="IPR007202">
    <property type="entry name" value="4Fe-4S_dom"/>
</dbReference>
<evidence type="ECO:0000256" key="5">
    <source>
        <dbReference type="ARBA" id="ARBA00022967"/>
    </source>
</evidence>
<keyword evidence="6" id="KW-0249">Electron transport</keyword>
<feature type="domain" description="4Fe-4S ferredoxin-type" evidence="11">
    <location>
        <begin position="207"/>
        <end position="237"/>
    </location>
</feature>
<dbReference type="InterPro" id="IPR017896">
    <property type="entry name" value="4Fe4S_Fe-S-bd"/>
</dbReference>
<evidence type="ECO:0000313" key="13">
    <source>
        <dbReference type="EMBL" id="KKL75817.1"/>
    </source>
</evidence>
<dbReference type="PROSITE" id="PS51379">
    <property type="entry name" value="4FE4S_FER_2"/>
    <property type="match status" value="3"/>
</dbReference>
<evidence type="ECO:0000256" key="4">
    <source>
        <dbReference type="ARBA" id="ARBA00022737"/>
    </source>
</evidence>
<keyword evidence="10" id="KW-1133">Transmembrane helix</keyword>
<proteinExistence type="inferred from homology"/>
<dbReference type="NCBIfam" id="TIGR01944">
    <property type="entry name" value="rnfB"/>
    <property type="match status" value="1"/>
</dbReference>
<reference evidence="13" key="1">
    <citation type="journal article" date="2015" name="Nature">
        <title>Complex archaea that bridge the gap between prokaryotes and eukaryotes.</title>
        <authorList>
            <person name="Spang A."/>
            <person name="Saw J.H."/>
            <person name="Jorgensen S.L."/>
            <person name="Zaremba-Niedzwiedzka K."/>
            <person name="Martijn J."/>
            <person name="Lind A.E."/>
            <person name="van Eijk R."/>
            <person name="Schleper C."/>
            <person name="Guy L."/>
            <person name="Ettema T.J."/>
        </authorList>
    </citation>
    <scope>NUCLEOTIDE SEQUENCE</scope>
</reference>
<keyword evidence="3" id="KW-0479">Metal-binding</keyword>
<feature type="transmembrane region" description="Helical" evidence="10">
    <location>
        <begin position="6"/>
        <end position="25"/>
    </location>
</feature>
<dbReference type="GO" id="GO:0046872">
    <property type="term" value="F:metal ion binding"/>
    <property type="evidence" value="ECO:0007669"/>
    <property type="project" value="UniProtKB-KW"/>
</dbReference>
<evidence type="ECO:0000256" key="2">
    <source>
        <dbReference type="ARBA" id="ARBA00022485"/>
    </source>
</evidence>
<organism evidence="13">
    <name type="scientific">marine sediment metagenome</name>
    <dbReference type="NCBI Taxonomy" id="412755"/>
    <lineage>
        <taxon>unclassified sequences</taxon>
        <taxon>metagenomes</taxon>
        <taxon>ecological metagenomes</taxon>
    </lineage>
</organism>
<evidence type="ECO:0000256" key="3">
    <source>
        <dbReference type="ARBA" id="ARBA00022723"/>
    </source>
</evidence>
<dbReference type="Gene3D" id="1.10.15.40">
    <property type="entry name" value="Electron transport complex subunit B, putative Fe-S cluster"/>
    <property type="match status" value="1"/>
</dbReference>
<comment type="caution">
    <text evidence="13">The sequence shown here is derived from an EMBL/GenBank/DDBJ whole genome shotgun (WGS) entry which is preliminary data.</text>
</comment>
<dbReference type="EMBL" id="LAZR01024241">
    <property type="protein sequence ID" value="KKL75817.1"/>
    <property type="molecule type" value="Genomic_DNA"/>
</dbReference>
<sequence>MNMTLISIISVGGLATIFAIFLAIAHQKFKVEEDPRVERVIGQLSGINCGACGFASCRVLAEEIVAENASVNSCVVGGNDTVQKIAEILGVESEAVQKKVAFLQCGARQGQRKEKANYTGVESCQAADIVMGGELACAYGCFGYGDCQAACLFDAISIKEGLPKIDVVRCTGCGNCLKACPRNLISLQVHDEEARYRVLCSSLDKAKKARLACESSCIGCGICVKVCPYDACEMKDNLAVIDQRNCQRCGVCAEKCPTQAIRETII</sequence>
<gene>
    <name evidence="13" type="ORF">LCGC14_2051120</name>
</gene>
<evidence type="ECO:0000256" key="9">
    <source>
        <dbReference type="ARBA" id="ARBA00023136"/>
    </source>
</evidence>
<dbReference type="InterPro" id="IPR017900">
    <property type="entry name" value="4Fe4S_Fe_S_CS"/>
</dbReference>
<keyword evidence="7" id="KW-0408">Iron</keyword>
<evidence type="ECO:0000259" key="12">
    <source>
        <dbReference type="PROSITE" id="PS51656"/>
    </source>
</evidence>
<accession>A0A0F9HL11</accession>
<dbReference type="PANTHER" id="PTHR43560">
    <property type="entry name" value="ION-TRANSLOCATING OXIDOREDUCTASE COMPLEX SUBUNIT B"/>
    <property type="match status" value="1"/>
</dbReference>
<keyword evidence="1" id="KW-0813">Transport</keyword>
<evidence type="ECO:0000256" key="1">
    <source>
        <dbReference type="ARBA" id="ARBA00022448"/>
    </source>
</evidence>
<dbReference type="SUPFAM" id="SSF54862">
    <property type="entry name" value="4Fe-4S ferredoxins"/>
    <property type="match status" value="1"/>
</dbReference>
<dbReference type="Gene3D" id="3.30.70.20">
    <property type="match status" value="2"/>
</dbReference>
<dbReference type="AlphaFoldDB" id="A0A0F9HL11"/>